<dbReference type="SUPFAM" id="SSF47413">
    <property type="entry name" value="lambda repressor-like DNA-binding domains"/>
    <property type="match status" value="1"/>
</dbReference>
<dbReference type="Gene3D" id="1.10.260.40">
    <property type="entry name" value="lambda repressor-like DNA-binding domains"/>
    <property type="match status" value="1"/>
</dbReference>
<dbReference type="Pfam" id="PF01381">
    <property type="entry name" value="HTH_3"/>
    <property type="match status" value="1"/>
</dbReference>
<dbReference type="GO" id="GO:0003677">
    <property type="term" value="F:DNA binding"/>
    <property type="evidence" value="ECO:0007669"/>
    <property type="project" value="InterPro"/>
</dbReference>
<dbReference type="InterPro" id="IPR010982">
    <property type="entry name" value="Lambda_DNA-bd_dom_sf"/>
</dbReference>
<dbReference type="CDD" id="cd00093">
    <property type="entry name" value="HTH_XRE"/>
    <property type="match status" value="1"/>
</dbReference>
<feature type="domain" description="HTH cro/C1-type" evidence="2">
    <location>
        <begin position="13"/>
        <end position="69"/>
    </location>
</feature>
<dbReference type="STRING" id="673521.SAMN05660991_02508"/>
<feature type="region of interest" description="Disordered" evidence="1">
    <location>
        <begin position="160"/>
        <end position="181"/>
    </location>
</feature>
<accession>A0A1H8TWZ8</accession>
<dbReference type="InterPro" id="IPR037664">
    <property type="entry name" value="BldD_C"/>
</dbReference>
<dbReference type="Pfam" id="PF21179">
    <property type="entry name" value="BldD-like_C"/>
    <property type="match status" value="1"/>
</dbReference>
<dbReference type="OrthoDB" id="5183072at2"/>
<evidence type="ECO:0000313" key="3">
    <source>
        <dbReference type="EMBL" id="SEO95336.1"/>
    </source>
</evidence>
<reference evidence="4" key="1">
    <citation type="submission" date="2016-10" db="EMBL/GenBank/DDBJ databases">
        <authorList>
            <person name="Varghese N."/>
            <person name="Submissions S."/>
        </authorList>
    </citation>
    <scope>NUCLEOTIDE SEQUENCE [LARGE SCALE GENOMIC DNA]</scope>
    <source>
        <strain evidence="4">DSM 45413</strain>
    </source>
</reference>
<dbReference type="EMBL" id="FOEE01000007">
    <property type="protein sequence ID" value="SEO95336.1"/>
    <property type="molecule type" value="Genomic_DNA"/>
</dbReference>
<dbReference type="Gene3D" id="1.10.10.1930">
    <property type="match status" value="1"/>
</dbReference>
<dbReference type="AlphaFoldDB" id="A0A1H8TWZ8"/>
<evidence type="ECO:0000313" key="4">
    <source>
        <dbReference type="Proteomes" id="UP000198960"/>
    </source>
</evidence>
<name>A0A1H8TWZ8_9ACTN</name>
<organism evidence="3 4">
    <name type="scientific">Trujillonella endophytica</name>
    <dbReference type="NCBI Taxonomy" id="673521"/>
    <lineage>
        <taxon>Bacteria</taxon>
        <taxon>Bacillati</taxon>
        <taxon>Actinomycetota</taxon>
        <taxon>Actinomycetes</taxon>
        <taxon>Geodermatophilales</taxon>
        <taxon>Geodermatophilaceae</taxon>
        <taxon>Trujillonella</taxon>
    </lineage>
</organism>
<dbReference type="InterPro" id="IPR038099">
    <property type="entry name" value="BldD-like_C_sf"/>
</dbReference>
<keyword evidence="4" id="KW-1185">Reference proteome</keyword>
<dbReference type="PROSITE" id="PS50943">
    <property type="entry name" value="HTH_CROC1"/>
    <property type="match status" value="1"/>
</dbReference>
<dbReference type="RefSeq" id="WP_091943601.1">
    <property type="nucleotide sequence ID" value="NZ_FOEE01000007.1"/>
</dbReference>
<dbReference type="SMART" id="SM00530">
    <property type="entry name" value="HTH_XRE"/>
    <property type="match status" value="1"/>
</dbReference>
<dbReference type="Proteomes" id="UP000198960">
    <property type="component" value="Unassembled WGS sequence"/>
</dbReference>
<dbReference type="CDD" id="cd16837">
    <property type="entry name" value="BldD_C_like"/>
    <property type="match status" value="1"/>
</dbReference>
<dbReference type="InterPro" id="IPR001387">
    <property type="entry name" value="Cro/C1-type_HTH"/>
</dbReference>
<gene>
    <name evidence="3" type="ORF">SAMN05660991_02508</name>
</gene>
<dbReference type="GO" id="GO:0045892">
    <property type="term" value="P:negative regulation of DNA-templated transcription"/>
    <property type="evidence" value="ECO:0007669"/>
    <property type="project" value="InterPro"/>
</dbReference>
<proteinExistence type="predicted"/>
<evidence type="ECO:0000256" key="1">
    <source>
        <dbReference type="SAM" id="MobiDB-lite"/>
    </source>
</evidence>
<sequence length="181" mass="19817">MSTDYSRALGARLRAIRNQQGLSLQGVEDKSHGRWKAVVVGSYERGDRAVTVQRLSELAVFYGVPVSELLPDPRPSSAVTATTKIVLNLESLGSLPADEAGPLARYASTIQAQRHDYNGKVLSIRAEDLKSLAIIYDMSPDELTGRLIEWGVLSPGMEGIASADDEDGELNPNWERRRAPR</sequence>
<protein>
    <submittedName>
        <fullName evidence="3">Helix-turn-helix</fullName>
    </submittedName>
</protein>
<evidence type="ECO:0000259" key="2">
    <source>
        <dbReference type="PROSITE" id="PS50943"/>
    </source>
</evidence>